<gene>
    <name evidence="11" type="ORF">AWB85_09665</name>
</gene>
<comment type="similarity">
    <text evidence="1 7">Belongs to the aminoglycoside phosphotransferase family.</text>
</comment>
<keyword evidence="3 7" id="KW-0547">Nucleotide-binding</keyword>
<feature type="binding site" evidence="9">
    <location>
        <position position="196"/>
    </location>
    <ligand>
        <name>Mg(2+)</name>
        <dbReference type="ChEBI" id="CHEBI:18420"/>
    </ligand>
</feature>
<evidence type="ECO:0000256" key="4">
    <source>
        <dbReference type="ARBA" id="ARBA00022777"/>
    </source>
</evidence>
<proteinExistence type="inferred from homology"/>
<dbReference type="Proteomes" id="UP000186919">
    <property type="component" value="Unassembled WGS sequence"/>
</dbReference>
<name>A0A179VCU1_9MYCO</name>
<dbReference type="InterPro" id="IPR051678">
    <property type="entry name" value="AGP_Transferase"/>
</dbReference>
<evidence type="ECO:0000256" key="5">
    <source>
        <dbReference type="ARBA" id="ARBA00022840"/>
    </source>
</evidence>
<reference evidence="11 12" key="1">
    <citation type="submission" date="2016-01" db="EMBL/GenBank/DDBJ databases">
        <title>Mycobacterium immunogenum strain CD11_6 genome sequencing and assembly.</title>
        <authorList>
            <person name="Kaur G."/>
            <person name="Nair G.R."/>
            <person name="Mayilraj S."/>
        </authorList>
    </citation>
    <scope>NUCLEOTIDE SEQUENCE [LARGE SCALE GENOMIC DNA]</scope>
    <source>
        <strain evidence="11 12">CD11-6</strain>
    </source>
</reference>
<evidence type="ECO:0000256" key="2">
    <source>
        <dbReference type="ARBA" id="ARBA00022679"/>
    </source>
</evidence>
<keyword evidence="2 7" id="KW-0808">Transferase</keyword>
<accession>A0A179VCU1</accession>
<dbReference type="GO" id="GO:0016773">
    <property type="term" value="F:phosphotransferase activity, alcohol group as acceptor"/>
    <property type="evidence" value="ECO:0007669"/>
    <property type="project" value="InterPro"/>
</dbReference>
<dbReference type="SUPFAM" id="SSF56112">
    <property type="entry name" value="Protein kinase-like (PK-like)"/>
    <property type="match status" value="1"/>
</dbReference>
<dbReference type="Pfam" id="PF01636">
    <property type="entry name" value="APH"/>
    <property type="match status" value="1"/>
</dbReference>
<dbReference type="EMBL" id="LQYE01000027">
    <property type="protein sequence ID" value="OAT68106.1"/>
    <property type="molecule type" value="Genomic_DNA"/>
</dbReference>
<dbReference type="InterPro" id="IPR024165">
    <property type="entry name" value="Kan/Strep_kinase"/>
</dbReference>
<evidence type="ECO:0000256" key="7">
    <source>
        <dbReference type="PIRNR" id="PIRNR000706"/>
    </source>
</evidence>
<sequence length="258" mass="27963">MDGRLTDLAGWESVTTGESGALVYRSPDRSRYAKTGTASLEAERDHIEWLSTQRIPGPSVLEWSTGPDGPVLITSAVPGIPADQLDADDLERAWPAIAEAVRRLHELPTAGCPFSRSLAAMTAMARDVVARGAVNPDFLPDRDRAVPAKQLLSRVTAELEQRLAQEPDDLVVCHGDLCLPNIIITPGAFSVAGLIDLGRLGLADRHADLALLFANSRETWCDDAGAATAHARFAEIYRTPIDSGRLEFYLRLDPLTWG</sequence>
<keyword evidence="9" id="KW-0479">Metal-binding</keyword>
<evidence type="ECO:0000313" key="12">
    <source>
        <dbReference type="Proteomes" id="UP000186919"/>
    </source>
</evidence>
<evidence type="ECO:0000256" key="3">
    <source>
        <dbReference type="ARBA" id="ARBA00022741"/>
    </source>
</evidence>
<evidence type="ECO:0000259" key="10">
    <source>
        <dbReference type="Pfam" id="PF01636"/>
    </source>
</evidence>
<feature type="active site" description="Proton acceptor" evidence="8">
    <location>
        <position position="176"/>
    </location>
</feature>
<dbReference type="GO" id="GO:0016301">
    <property type="term" value="F:kinase activity"/>
    <property type="evidence" value="ECO:0007669"/>
    <property type="project" value="UniProtKB-KW"/>
</dbReference>
<keyword evidence="9" id="KW-0460">Magnesium</keyword>
<dbReference type="InterPro" id="IPR002575">
    <property type="entry name" value="Aminoglycoside_PTrfase"/>
</dbReference>
<dbReference type="NCBIfam" id="NF032896">
    <property type="entry name" value="APH_3pp"/>
    <property type="match status" value="1"/>
</dbReference>
<dbReference type="RefSeq" id="WP_064631023.1">
    <property type="nucleotide sequence ID" value="NZ_LQYE01000027.1"/>
</dbReference>
<dbReference type="CDD" id="cd05150">
    <property type="entry name" value="APH"/>
    <property type="match status" value="1"/>
</dbReference>
<dbReference type="PANTHER" id="PTHR21310">
    <property type="entry name" value="AMINOGLYCOSIDE PHOSPHOTRANSFERASE-RELATED-RELATED"/>
    <property type="match status" value="1"/>
</dbReference>
<dbReference type="GO" id="GO:0046677">
    <property type="term" value="P:response to antibiotic"/>
    <property type="evidence" value="ECO:0007669"/>
    <property type="project" value="UniProtKB-KW"/>
</dbReference>
<feature type="domain" description="Aminoglycoside phosphotransferase" evidence="10">
    <location>
        <begin position="14"/>
        <end position="234"/>
    </location>
</feature>
<organism evidence="11 12">
    <name type="scientific">Mycobacteroides immunogenum</name>
    <dbReference type="NCBI Taxonomy" id="83262"/>
    <lineage>
        <taxon>Bacteria</taxon>
        <taxon>Bacillati</taxon>
        <taxon>Actinomycetota</taxon>
        <taxon>Actinomycetes</taxon>
        <taxon>Mycobacteriales</taxon>
        <taxon>Mycobacteriaceae</taxon>
        <taxon>Mycobacteroides</taxon>
    </lineage>
</organism>
<comment type="caution">
    <text evidence="11">The sequence shown here is derived from an EMBL/GenBank/DDBJ whole genome shotgun (WGS) entry which is preliminary data.</text>
</comment>
<evidence type="ECO:0000256" key="6">
    <source>
        <dbReference type="ARBA" id="ARBA00023251"/>
    </source>
</evidence>
<protein>
    <submittedName>
        <fullName evidence="11">3'-kinase</fullName>
    </submittedName>
</protein>
<dbReference type="GO" id="GO:0046872">
    <property type="term" value="F:metal ion binding"/>
    <property type="evidence" value="ECO:0007669"/>
    <property type="project" value="UniProtKB-KW"/>
</dbReference>
<keyword evidence="6 7" id="KW-0046">Antibiotic resistance</keyword>
<evidence type="ECO:0000256" key="1">
    <source>
        <dbReference type="ARBA" id="ARBA00006219"/>
    </source>
</evidence>
<dbReference type="PIRSF" id="PIRSF000706">
    <property type="entry name" value="Kanamycin_kin"/>
    <property type="match status" value="1"/>
</dbReference>
<dbReference type="Gene3D" id="3.90.1200.10">
    <property type="match status" value="1"/>
</dbReference>
<keyword evidence="5 7" id="KW-0067">ATP-binding</keyword>
<keyword evidence="4 7" id="KW-0418">Kinase</keyword>
<dbReference type="GO" id="GO:0005524">
    <property type="term" value="F:ATP binding"/>
    <property type="evidence" value="ECO:0007669"/>
    <property type="project" value="UniProtKB-KW"/>
</dbReference>
<evidence type="ECO:0000256" key="9">
    <source>
        <dbReference type="PIRSR" id="PIRSR000706-2"/>
    </source>
</evidence>
<evidence type="ECO:0000313" key="11">
    <source>
        <dbReference type="EMBL" id="OAT68106.1"/>
    </source>
</evidence>
<dbReference type="InterPro" id="IPR011009">
    <property type="entry name" value="Kinase-like_dom_sf"/>
</dbReference>
<dbReference type="PANTHER" id="PTHR21310:SF41">
    <property type="entry name" value="3'-PHOSPHOTRANSFERASE, PUTATIVE-RELATED"/>
    <property type="match status" value="1"/>
</dbReference>
<dbReference type="AlphaFoldDB" id="A0A179VCU1"/>
<feature type="binding site" evidence="9">
    <location>
        <position position="181"/>
    </location>
    <ligand>
        <name>Mg(2+)</name>
        <dbReference type="ChEBI" id="CHEBI:18420"/>
    </ligand>
</feature>
<evidence type="ECO:0000256" key="8">
    <source>
        <dbReference type="PIRSR" id="PIRSR000706-1"/>
    </source>
</evidence>
<dbReference type="Gene3D" id="3.30.200.20">
    <property type="entry name" value="Phosphorylase Kinase, domain 1"/>
    <property type="match status" value="1"/>
</dbReference>